<evidence type="ECO:0000256" key="1">
    <source>
        <dbReference type="ARBA" id="ARBA00022889"/>
    </source>
</evidence>
<evidence type="ECO:0000259" key="3">
    <source>
        <dbReference type="PROSITE" id="PS50234"/>
    </source>
</evidence>
<dbReference type="PROSITE" id="PS50234">
    <property type="entry name" value="VWFA"/>
    <property type="match status" value="3"/>
</dbReference>
<dbReference type="InterPro" id="IPR036465">
    <property type="entry name" value="vWFA_dom_sf"/>
</dbReference>
<dbReference type="InterPro" id="IPR002035">
    <property type="entry name" value="VWF_A"/>
</dbReference>
<keyword evidence="5" id="KW-1185">Reference proteome</keyword>
<feature type="non-terminal residue" evidence="4">
    <location>
        <position position="904"/>
    </location>
</feature>
<organism evidence="4 5">
    <name type="scientific">Polyodon spathula</name>
    <name type="common">North American paddlefish</name>
    <name type="synonym">Squalus spathula</name>
    <dbReference type="NCBI Taxonomy" id="7913"/>
    <lineage>
        <taxon>Eukaryota</taxon>
        <taxon>Metazoa</taxon>
        <taxon>Chordata</taxon>
        <taxon>Craniata</taxon>
        <taxon>Vertebrata</taxon>
        <taxon>Euteleostomi</taxon>
        <taxon>Actinopterygii</taxon>
        <taxon>Chondrostei</taxon>
        <taxon>Acipenseriformes</taxon>
        <taxon>Polyodontidae</taxon>
        <taxon>Polyodon</taxon>
    </lineage>
</organism>
<dbReference type="CDD" id="cd01450">
    <property type="entry name" value="vWFA_subfamily_ECM"/>
    <property type="match status" value="1"/>
</dbReference>
<feature type="compositionally biased region" description="Basic and acidic residues" evidence="2">
    <location>
        <begin position="315"/>
        <end position="330"/>
    </location>
</feature>
<feature type="region of interest" description="Disordered" evidence="2">
    <location>
        <begin position="396"/>
        <end position="471"/>
    </location>
</feature>
<dbReference type="PANTHER" id="PTHR24020">
    <property type="entry name" value="COLLAGEN ALPHA"/>
    <property type="match status" value="1"/>
</dbReference>
<feature type="non-terminal residue" evidence="4">
    <location>
        <position position="1"/>
    </location>
</feature>
<dbReference type="InterPro" id="IPR008160">
    <property type="entry name" value="Collagen"/>
</dbReference>
<reference evidence="4" key="1">
    <citation type="journal article" date="2021" name="Cell">
        <title>Tracing the genetic footprints of vertebrate landing in non-teleost ray-finned fishes.</title>
        <authorList>
            <person name="Bi X."/>
            <person name="Wang K."/>
            <person name="Yang L."/>
            <person name="Pan H."/>
            <person name="Jiang H."/>
            <person name="Wei Q."/>
            <person name="Fang M."/>
            <person name="Yu H."/>
            <person name="Zhu C."/>
            <person name="Cai Y."/>
            <person name="He Y."/>
            <person name="Gan X."/>
            <person name="Zeng H."/>
            <person name="Yu D."/>
            <person name="Zhu Y."/>
            <person name="Jiang H."/>
            <person name="Qiu Q."/>
            <person name="Yang H."/>
            <person name="Zhang Y.E."/>
            <person name="Wang W."/>
            <person name="Zhu M."/>
            <person name="He S."/>
            <person name="Zhang G."/>
        </authorList>
    </citation>
    <scope>NUCLEOTIDE SEQUENCE</scope>
    <source>
        <strain evidence="4">Pddl_001</strain>
    </source>
</reference>
<evidence type="ECO:0000313" key="5">
    <source>
        <dbReference type="Proteomes" id="UP001166093"/>
    </source>
</evidence>
<accession>A0ABS2XMM0</accession>
<feature type="domain" description="VWFA" evidence="3">
    <location>
        <begin position="502"/>
        <end position="685"/>
    </location>
</feature>
<feature type="domain" description="VWFA" evidence="3">
    <location>
        <begin position="709"/>
        <end position="897"/>
    </location>
</feature>
<evidence type="ECO:0000313" key="4">
    <source>
        <dbReference type="EMBL" id="MBN3275306.1"/>
    </source>
</evidence>
<dbReference type="Gene3D" id="3.40.50.410">
    <property type="entry name" value="von Willebrand factor, type A domain"/>
    <property type="match status" value="3"/>
</dbReference>
<dbReference type="SMART" id="SM00327">
    <property type="entry name" value="VWA"/>
    <property type="match status" value="3"/>
</dbReference>
<feature type="compositionally biased region" description="Basic and acidic residues" evidence="2">
    <location>
        <begin position="225"/>
        <end position="243"/>
    </location>
</feature>
<dbReference type="PRINTS" id="PR00453">
    <property type="entry name" value="VWFADOMAIN"/>
</dbReference>
<gene>
    <name evidence="4" type="primary">Col6a1_1</name>
    <name evidence="4" type="ORF">GTO93_0004462</name>
</gene>
<name>A0ABS2XMM0_POLSP</name>
<dbReference type="InterPro" id="IPR050525">
    <property type="entry name" value="ECM_Assembly_Org"/>
</dbReference>
<dbReference type="Pfam" id="PF00092">
    <property type="entry name" value="VWA"/>
    <property type="match status" value="3"/>
</dbReference>
<dbReference type="SUPFAM" id="SSF53300">
    <property type="entry name" value="vWA-like"/>
    <property type="match status" value="3"/>
</dbReference>
<feature type="compositionally biased region" description="Basic and acidic residues" evidence="2">
    <location>
        <begin position="444"/>
        <end position="457"/>
    </location>
</feature>
<keyword evidence="1" id="KW-0130">Cell adhesion</keyword>
<proteinExistence type="predicted"/>
<sequence>CNRNLTWNAGLLHYSDEVKVMSGLTSIHTNKTALKKAIRDVRYIGKGTYTDCAITAAIGQLMSGISPFHANKYMVVVTDGHPFDGYKEPCGGISYAVTEAKGMDIKIFAVAITPDHLDDRLGSIATEFRYRYNLSATDDNPDVVKNTINTIISTIGSKFKKRFAKSSYVCFCSHALSYTVGLFQGTQGKRGVSGKPGVVGSIVIREPFNLFYFQGTTGDQGPPGHRGEKGDKGANGADGKDGLMGDSGSPGLPGCKGDDGSDGEPGPPGQKGDPGPFGAKGQKGERGESGTVGLSGISGATGPKGDLGPRGMKGNKGDQGDGGEKGEKGMRGPAGVRGVRGDKGNPGPAGAQGHEGTTDDNGSPVNKLIIQIFIQPSKHAYHVVLSLKGPQGIAGLKGYKGEPGPMGPEGEEGAPGQGTQGHPGFQGIRGLPGLKGDQGLPGDRGSDNDLPGKEGARGPKGYPGLPGEYVGLSGPPGPDECEILEIIKKLCSCCECDCGPVKLLFVLDSSESVGLQNFTLEKEFIIRVINKISKIGKNKVGSRVGVVQYSHESTQELVSMDDPKITSLSQLKSAVKNMRWIAGGTYTGEALAFAKQSFGTSQLSNKVAIVLTDGRSDTRDSKPLSSLCTVPNIRVIGIGIGDIFRRAPYTKMLQEITCQSTSKPGAYLKITDHTQLLEESFFENVTNYICQDKKCSDFTCRTEFKELTDIAFMLDGSTSVGKKNFERTKGFVEQVARKLLSKDFDQRRFLRLSIMQYSGTSHQKVEVPFTNRLEDVLGRIQAMTYIDQATDLPAALRFLGEAFKRESRSNARKKAVIFSDGRSVSAVRSRIPEEGDAAKKQNLDLFAVTVGDHFDETGICQLVTGQVNNFNYTYVDQRVFRVQQYMDLAKNTVMQSLVRKLSTA</sequence>
<protein>
    <submittedName>
        <fullName evidence="4">CO6A1 protein</fullName>
    </submittedName>
</protein>
<feature type="domain" description="VWFA" evidence="3">
    <location>
        <begin position="1"/>
        <end position="151"/>
    </location>
</feature>
<dbReference type="Proteomes" id="UP001166093">
    <property type="component" value="Unassembled WGS sequence"/>
</dbReference>
<dbReference type="Pfam" id="PF01391">
    <property type="entry name" value="Collagen"/>
    <property type="match status" value="2"/>
</dbReference>
<dbReference type="PANTHER" id="PTHR24020:SF18">
    <property type="entry name" value="COLLAGEN ALPHA-1(VI) CHAIN"/>
    <property type="match status" value="1"/>
</dbReference>
<feature type="region of interest" description="Disordered" evidence="2">
    <location>
        <begin position="214"/>
        <end position="363"/>
    </location>
</feature>
<evidence type="ECO:0000256" key="2">
    <source>
        <dbReference type="SAM" id="MobiDB-lite"/>
    </source>
</evidence>
<dbReference type="EMBL" id="JAAWVQ010049645">
    <property type="protein sequence ID" value="MBN3275306.1"/>
    <property type="molecule type" value="Genomic_DNA"/>
</dbReference>
<comment type="caution">
    <text evidence="4">The sequence shown here is derived from an EMBL/GenBank/DDBJ whole genome shotgun (WGS) entry which is preliminary data.</text>
</comment>